<name>A0A388MB36_CHABU</name>
<dbReference type="EMBL" id="BFEA01000948">
    <property type="protein sequence ID" value="GBG91776.1"/>
    <property type="molecule type" value="Genomic_DNA"/>
</dbReference>
<reference evidence="1 2" key="1">
    <citation type="journal article" date="2018" name="Cell">
        <title>The Chara Genome: Secondary Complexity and Implications for Plant Terrestrialization.</title>
        <authorList>
            <person name="Nishiyama T."/>
            <person name="Sakayama H."/>
            <person name="Vries J.D."/>
            <person name="Buschmann H."/>
            <person name="Saint-Marcoux D."/>
            <person name="Ullrich K.K."/>
            <person name="Haas F.B."/>
            <person name="Vanderstraeten L."/>
            <person name="Becker D."/>
            <person name="Lang D."/>
            <person name="Vosolsobe S."/>
            <person name="Rombauts S."/>
            <person name="Wilhelmsson P.K.I."/>
            <person name="Janitza P."/>
            <person name="Kern R."/>
            <person name="Heyl A."/>
            <person name="Rumpler F."/>
            <person name="Villalobos L.I.A.C."/>
            <person name="Clay J.M."/>
            <person name="Skokan R."/>
            <person name="Toyoda A."/>
            <person name="Suzuki Y."/>
            <person name="Kagoshima H."/>
            <person name="Schijlen E."/>
            <person name="Tajeshwar N."/>
            <person name="Catarino B."/>
            <person name="Hetherington A.J."/>
            <person name="Saltykova A."/>
            <person name="Bonnot C."/>
            <person name="Breuninger H."/>
            <person name="Symeonidi A."/>
            <person name="Radhakrishnan G.V."/>
            <person name="Van Nieuwerburgh F."/>
            <person name="Deforce D."/>
            <person name="Chang C."/>
            <person name="Karol K.G."/>
            <person name="Hedrich R."/>
            <person name="Ulvskov P."/>
            <person name="Glockner G."/>
            <person name="Delwiche C.F."/>
            <person name="Petrasek J."/>
            <person name="Van de Peer Y."/>
            <person name="Friml J."/>
            <person name="Beilby M."/>
            <person name="Dolan L."/>
            <person name="Kohara Y."/>
            <person name="Sugano S."/>
            <person name="Fujiyama A."/>
            <person name="Delaux P.-M."/>
            <person name="Quint M."/>
            <person name="TheiBen G."/>
            <person name="Hagemann M."/>
            <person name="Harholt J."/>
            <person name="Dunand C."/>
            <person name="Zachgo S."/>
            <person name="Langdale J."/>
            <person name="Maumus F."/>
            <person name="Straeten D.V.D."/>
            <person name="Gould S.B."/>
            <person name="Rensing S.A."/>
        </authorList>
    </citation>
    <scope>NUCLEOTIDE SEQUENCE [LARGE SCALE GENOMIC DNA]</scope>
    <source>
        <strain evidence="1 2">S276</strain>
    </source>
</reference>
<comment type="caution">
    <text evidence="1">The sequence shown here is derived from an EMBL/GenBank/DDBJ whole genome shotgun (WGS) entry which is preliminary data.</text>
</comment>
<gene>
    <name evidence="1" type="ORF">CBR_g53665</name>
</gene>
<protein>
    <submittedName>
        <fullName evidence="1">Uncharacterized protein</fullName>
    </submittedName>
</protein>
<organism evidence="1 2">
    <name type="scientific">Chara braunii</name>
    <name type="common">Braun's stonewort</name>
    <dbReference type="NCBI Taxonomy" id="69332"/>
    <lineage>
        <taxon>Eukaryota</taxon>
        <taxon>Viridiplantae</taxon>
        <taxon>Streptophyta</taxon>
        <taxon>Charophyceae</taxon>
        <taxon>Charales</taxon>
        <taxon>Characeae</taxon>
        <taxon>Chara</taxon>
    </lineage>
</organism>
<evidence type="ECO:0000313" key="2">
    <source>
        <dbReference type="Proteomes" id="UP000265515"/>
    </source>
</evidence>
<proteinExistence type="predicted"/>
<sequence length="71" mass="8427">MLEWCRKENEKVVVFSRRKALLVILDEFLQKKDESSPAADDEEVRCAFARTSDRSLHELLLMWSLHPCIRH</sequence>
<dbReference type="Gramene" id="GBG91776">
    <property type="protein sequence ID" value="GBG91776"/>
    <property type="gene ID" value="CBR_g53665"/>
</dbReference>
<accession>A0A388MB36</accession>
<dbReference type="Proteomes" id="UP000265515">
    <property type="component" value="Unassembled WGS sequence"/>
</dbReference>
<evidence type="ECO:0000313" key="1">
    <source>
        <dbReference type="EMBL" id="GBG91776.1"/>
    </source>
</evidence>
<keyword evidence="2" id="KW-1185">Reference proteome</keyword>
<dbReference type="AlphaFoldDB" id="A0A388MB36"/>